<feature type="transmembrane region" description="Helical" evidence="7">
    <location>
        <begin position="6"/>
        <end position="25"/>
    </location>
</feature>
<dbReference type="InterPro" id="IPR000515">
    <property type="entry name" value="MetI-like"/>
</dbReference>
<feature type="transmembrane region" description="Helical" evidence="7">
    <location>
        <begin position="108"/>
        <end position="129"/>
    </location>
</feature>
<evidence type="ECO:0000256" key="4">
    <source>
        <dbReference type="ARBA" id="ARBA00022692"/>
    </source>
</evidence>
<evidence type="ECO:0000256" key="3">
    <source>
        <dbReference type="ARBA" id="ARBA00022475"/>
    </source>
</evidence>
<keyword evidence="6 7" id="KW-0472">Membrane</keyword>
<dbReference type="InterPro" id="IPR035906">
    <property type="entry name" value="MetI-like_sf"/>
</dbReference>
<name>A0AB73B683_CORFL</name>
<evidence type="ECO:0000256" key="2">
    <source>
        <dbReference type="ARBA" id="ARBA00022448"/>
    </source>
</evidence>
<feature type="domain" description="ABC transmembrane type-1" evidence="8">
    <location>
        <begin position="1"/>
        <end position="187"/>
    </location>
</feature>
<dbReference type="RefSeq" id="WP_075728869.1">
    <property type="nucleotide sequence ID" value="NZ_BJNB01000010.1"/>
</dbReference>
<dbReference type="EMBL" id="BJNB01000010">
    <property type="protein sequence ID" value="GEB97445.1"/>
    <property type="molecule type" value="Genomic_DNA"/>
</dbReference>
<proteinExistence type="inferred from homology"/>
<keyword evidence="4 7" id="KW-0812">Transmembrane</keyword>
<comment type="caution">
    <text evidence="9">The sequence shown here is derived from an EMBL/GenBank/DDBJ whole genome shotgun (WGS) entry which is preliminary data.</text>
</comment>
<dbReference type="GO" id="GO:0005886">
    <property type="term" value="C:plasma membrane"/>
    <property type="evidence" value="ECO:0007669"/>
    <property type="project" value="UniProtKB-SubCell"/>
</dbReference>
<accession>A0AB73B683</accession>
<dbReference type="Gene3D" id="1.10.3720.10">
    <property type="entry name" value="MetI-like"/>
    <property type="match status" value="1"/>
</dbReference>
<dbReference type="Proteomes" id="UP000315353">
    <property type="component" value="Unassembled WGS sequence"/>
</dbReference>
<dbReference type="PANTHER" id="PTHR43744:SF13">
    <property type="entry name" value="SN-GLYCEROL-3-PHOSPHATE TRANSPORT INTEGRAL MEMBRANE PROTEIN ABC TRANSPORTER UGPE-RELATED"/>
    <property type="match status" value="1"/>
</dbReference>
<evidence type="ECO:0000256" key="5">
    <source>
        <dbReference type="ARBA" id="ARBA00022989"/>
    </source>
</evidence>
<sequence length="202" mass="22070">MITSTIGTVLEVTLAIFCAYAFAFIRAPFKGTLFVILLGSMMLPGHVTLLVNYITIAKLDWLNTYQGLILPGIGTAFVMFLLHQQMQQVPKELIDSARIDGAGHLRRLFSIVLPMSSPMVITASLIVFMGKWNSYVWPLIVTSTVEMRTLPIGLKFLQSQEGYTNWGSVMAGAVIVSAPMLIVFFLAQKRIIGGISAGALKG</sequence>
<dbReference type="Pfam" id="PF00528">
    <property type="entry name" value="BPD_transp_1"/>
    <property type="match status" value="1"/>
</dbReference>
<organism evidence="9 10">
    <name type="scientific">Corynebacterium flavescens</name>
    <dbReference type="NCBI Taxonomy" id="28028"/>
    <lineage>
        <taxon>Bacteria</taxon>
        <taxon>Bacillati</taxon>
        <taxon>Actinomycetota</taxon>
        <taxon>Actinomycetes</taxon>
        <taxon>Mycobacteriales</taxon>
        <taxon>Corynebacteriaceae</taxon>
        <taxon>Corynebacterium</taxon>
    </lineage>
</organism>
<gene>
    <name evidence="9" type="ORF">CFL01nite_09400</name>
</gene>
<evidence type="ECO:0000256" key="1">
    <source>
        <dbReference type="ARBA" id="ARBA00004651"/>
    </source>
</evidence>
<feature type="transmembrane region" description="Helical" evidence="7">
    <location>
        <begin position="32"/>
        <end position="56"/>
    </location>
</feature>
<reference evidence="9 10" key="1">
    <citation type="submission" date="2019-06" db="EMBL/GenBank/DDBJ databases">
        <title>Whole genome shotgun sequence of Corynebacterium flavescens NBRC 14136.</title>
        <authorList>
            <person name="Hosoyama A."/>
            <person name="Uohara A."/>
            <person name="Ohji S."/>
            <person name="Ichikawa N."/>
        </authorList>
    </citation>
    <scope>NUCLEOTIDE SEQUENCE [LARGE SCALE GENOMIC DNA]</scope>
    <source>
        <strain evidence="9 10">NBRC 14136</strain>
    </source>
</reference>
<dbReference type="PROSITE" id="PS50928">
    <property type="entry name" value="ABC_TM1"/>
    <property type="match status" value="1"/>
</dbReference>
<evidence type="ECO:0000313" key="9">
    <source>
        <dbReference type="EMBL" id="GEB97445.1"/>
    </source>
</evidence>
<evidence type="ECO:0000256" key="6">
    <source>
        <dbReference type="ARBA" id="ARBA00023136"/>
    </source>
</evidence>
<feature type="transmembrane region" description="Helical" evidence="7">
    <location>
        <begin position="62"/>
        <end position="82"/>
    </location>
</feature>
<dbReference type="GeneID" id="82879244"/>
<keyword evidence="3" id="KW-1003">Cell membrane</keyword>
<comment type="subcellular location">
    <subcellularLocation>
        <location evidence="1 7">Cell membrane</location>
        <topology evidence="1 7">Multi-pass membrane protein</topology>
    </subcellularLocation>
</comment>
<feature type="transmembrane region" description="Helical" evidence="7">
    <location>
        <begin position="166"/>
        <end position="187"/>
    </location>
</feature>
<evidence type="ECO:0000313" key="10">
    <source>
        <dbReference type="Proteomes" id="UP000315353"/>
    </source>
</evidence>
<evidence type="ECO:0000256" key="7">
    <source>
        <dbReference type="RuleBase" id="RU363032"/>
    </source>
</evidence>
<protein>
    <recommendedName>
        <fullName evidence="8">ABC transmembrane type-1 domain-containing protein</fullName>
    </recommendedName>
</protein>
<dbReference type="SUPFAM" id="SSF161098">
    <property type="entry name" value="MetI-like"/>
    <property type="match status" value="1"/>
</dbReference>
<comment type="similarity">
    <text evidence="7">Belongs to the binding-protein-dependent transport system permease family.</text>
</comment>
<evidence type="ECO:0000259" key="8">
    <source>
        <dbReference type="PROSITE" id="PS50928"/>
    </source>
</evidence>
<dbReference type="CDD" id="cd06261">
    <property type="entry name" value="TM_PBP2"/>
    <property type="match status" value="1"/>
</dbReference>
<keyword evidence="5 7" id="KW-1133">Transmembrane helix</keyword>
<keyword evidence="2 7" id="KW-0813">Transport</keyword>
<dbReference type="PANTHER" id="PTHR43744">
    <property type="entry name" value="ABC TRANSPORTER PERMEASE PROTEIN MG189-RELATED-RELATED"/>
    <property type="match status" value="1"/>
</dbReference>
<dbReference type="AlphaFoldDB" id="A0AB73B683"/>
<dbReference type="GO" id="GO:0055085">
    <property type="term" value="P:transmembrane transport"/>
    <property type="evidence" value="ECO:0007669"/>
    <property type="project" value="InterPro"/>
</dbReference>